<comment type="caution">
    <text evidence="5">The sequence shown here is derived from an EMBL/GenBank/DDBJ whole genome shotgun (WGS) entry which is preliminary data.</text>
</comment>
<dbReference type="PANTHER" id="PTHR39201">
    <property type="entry name" value="EXPORTED PROTEIN-RELATED"/>
    <property type="match status" value="1"/>
</dbReference>
<dbReference type="InterPro" id="IPR041183">
    <property type="entry name" value="Cyclophilin-like"/>
</dbReference>
<feature type="domain" description="Cyclophilin-like" evidence="4">
    <location>
        <begin position="246"/>
        <end position="355"/>
    </location>
</feature>
<keyword evidence="6" id="KW-1185">Reference proteome</keyword>
<feature type="domain" description="Flavodoxin-like" evidence="3">
    <location>
        <begin position="89"/>
        <end position="230"/>
    </location>
</feature>
<reference evidence="5 6" key="1">
    <citation type="journal article" date="2020" name="New Microbes New Infect">
        <title>Sellimonas caecigallum sp. nov., description and genome sequence of a new member of the Sellimonas genus isolated from the cecum of feral chicken.</title>
        <authorList>
            <person name="Wongkuna S."/>
            <person name="Ghimire S."/>
            <person name="Antony L."/>
            <person name="Chankhamhaengdecha S."/>
            <person name="Janvilisri T."/>
            <person name="Scaria J."/>
        </authorList>
    </citation>
    <scope>NUCLEOTIDE SEQUENCE [LARGE SCALE GENOMIC DNA]</scope>
    <source>
        <strain evidence="5 6">SW451</strain>
    </source>
</reference>
<sequence>MMKKRWMATLLASALIVSLAGCSGRTEESTDESRPVQMQEDTENGNESQNTAETQRKVLIAYFSWADNAILEEDVDATTSPSVIPPGNVQQLAGWVQEETGGDLFSIRVADPYPSDWDECLERANDERAEDERPELVENVENLDQYDTVFLGYPNWWYGVPMALLSFLEENDFAGKQIYLFCSHGTGGLADSVEIITDTVPDAEISDQIFDCYEEDAASSREEIVRWVQELGYKADSQEDGDTLNLQIGDATLTATLEDNSSAQALKEMLADGPVTLNMQDYENMEKVGSLGQSLPTNDEQITTEAGDLILYQGNSFVIYYAPNSWNFTRLGKINDVNEEELRAILGEGDVTVSLSLAE</sequence>
<keyword evidence="2" id="KW-0732">Signal</keyword>
<dbReference type="InterPro" id="IPR029000">
    <property type="entry name" value="Cyclophilin-like_dom_sf"/>
</dbReference>
<dbReference type="Proteomes" id="UP000779049">
    <property type="component" value="Unassembled WGS sequence"/>
</dbReference>
<proteinExistence type="predicted"/>
<dbReference type="SUPFAM" id="SSF52218">
    <property type="entry name" value="Flavoproteins"/>
    <property type="match status" value="1"/>
</dbReference>
<dbReference type="PANTHER" id="PTHR39201:SF1">
    <property type="entry name" value="FLAVODOXIN-LIKE DOMAIN-CONTAINING PROTEIN"/>
    <property type="match status" value="1"/>
</dbReference>
<name>A0ABS7L631_9FIRM</name>
<dbReference type="Gene3D" id="3.40.50.360">
    <property type="match status" value="1"/>
</dbReference>
<dbReference type="RefSeq" id="WP_221919562.1">
    <property type="nucleotide sequence ID" value="NZ_CP173660.1"/>
</dbReference>
<evidence type="ECO:0000256" key="2">
    <source>
        <dbReference type="SAM" id="SignalP"/>
    </source>
</evidence>
<accession>A0ABS7L631</accession>
<evidence type="ECO:0000313" key="6">
    <source>
        <dbReference type="Proteomes" id="UP000779049"/>
    </source>
</evidence>
<evidence type="ECO:0000256" key="1">
    <source>
        <dbReference type="SAM" id="MobiDB-lite"/>
    </source>
</evidence>
<feature type="chain" id="PRO_5046622792" description="Flavodoxin" evidence="2">
    <location>
        <begin position="21"/>
        <end position="359"/>
    </location>
</feature>
<dbReference type="InterPro" id="IPR029039">
    <property type="entry name" value="Flavoprotein-like_sf"/>
</dbReference>
<evidence type="ECO:0000313" key="5">
    <source>
        <dbReference type="EMBL" id="MBY0758506.1"/>
    </source>
</evidence>
<dbReference type="Pfam" id="PF12682">
    <property type="entry name" value="Flavodoxin_4"/>
    <property type="match status" value="1"/>
</dbReference>
<evidence type="ECO:0000259" key="4">
    <source>
        <dbReference type="Pfam" id="PF18050"/>
    </source>
</evidence>
<protein>
    <recommendedName>
        <fullName evidence="7">Flavodoxin</fullName>
    </recommendedName>
</protein>
<feature type="compositionally biased region" description="Basic and acidic residues" evidence="1">
    <location>
        <begin position="25"/>
        <end position="34"/>
    </location>
</feature>
<dbReference type="SUPFAM" id="SSF50891">
    <property type="entry name" value="Cyclophilin-like"/>
    <property type="match status" value="1"/>
</dbReference>
<organism evidence="5 6">
    <name type="scientific">Sellimonas caecigallum</name>
    <dbReference type="NCBI Taxonomy" id="2592333"/>
    <lineage>
        <taxon>Bacteria</taxon>
        <taxon>Bacillati</taxon>
        <taxon>Bacillota</taxon>
        <taxon>Clostridia</taxon>
        <taxon>Lachnospirales</taxon>
        <taxon>Lachnospiraceae</taxon>
        <taxon>Sellimonas</taxon>
    </lineage>
</organism>
<evidence type="ECO:0008006" key="7">
    <source>
        <dbReference type="Google" id="ProtNLM"/>
    </source>
</evidence>
<evidence type="ECO:0000259" key="3">
    <source>
        <dbReference type="Pfam" id="PF12682"/>
    </source>
</evidence>
<feature type="region of interest" description="Disordered" evidence="1">
    <location>
        <begin position="25"/>
        <end position="52"/>
    </location>
</feature>
<gene>
    <name evidence="5" type="ORF">FLB61_05285</name>
</gene>
<dbReference type="EMBL" id="VIRV01000005">
    <property type="protein sequence ID" value="MBY0758506.1"/>
    <property type="molecule type" value="Genomic_DNA"/>
</dbReference>
<dbReference type="InterPro" id="IPR008254">
    <property type="entry name" value="Flavodoxin/NO_synth"/>
</dbReference>
<dbReference type="PROSITE" id="PS51257">
    <property type="entry name" value="PROKAR_LIPOPROTEIN"/>
    <property type="match status" value="1"/>
</dbReference>
<dbReference type="Pfam" id="PF18050">
    <property type="entry name" value="Cyclophil_like2"/>
    <property type="match status" value="1"/>
</dbReference>
<dbReference type="Gene3D" id="2.40.100.20">
    <property type="match status" value="1"/>
</dbReference>
<feature type="signal peptide" evidence="2">
    <location>
        <begin position="1"/>
        <end position="20"/>
    </location>
</feature>